<name>A0ABX1L627_9LACO</name>
<feature type="compositionally biased region" description="Polar residues" evidence="1">
    <location>
        <begin position="213"/>
        <end position="233"/>
    </location>
</feature>
<evidence type="ECO:0008006" key="4">
    <source>
        <dbReference type="Google" id="ProtNLM"/>
    </source>
</evidence>
<organism evidence="2 3">
    <name type="scientific">Levilactobacillus tujiorum</name>
    <dbReference type="NCBI Taxonomy" id="2912243"/>
    <lineage>
        <taxon>Bacteria</taxon>
        <taxon>Bacillati</taxon>
        <taxon>Bacillota</taxon>
        <taxon>Bacilli</taxon>
        <taxon>Lactobacillales</taxon>
        <taxon>Lactobacillaceae</taxon>
        <taxon>Levilactobacillus</taxon>
    </lineage>
</organism>
<protein>
    <recommendedName>
        <fullName evidence="4">WxL domain-containing protein</fullName>
    </recommendedName>
</protein>
<keyword evidence="3" id="KW-1185">Reference proteome</keyword>
<evidence type="ECO:0000313" key="3">
    <source>
        <dbReference type="Proteomes" id="UP000707477"/>
    </source>
</evidence>
<accession>A0ABX1L627</accession>
<dbReference type="RefSeq" id="WP_168850333.1">
    <property type="nucleotide sequence ID" value="NZ_JAAVSD010000020.1"/>
</dbReference>
<evidence type="ECO:0000256" key="1">
    <source>
        <dbReference type="SAM" id="MobiDB-lite"/>
    </source>
</evidence>
<dbReference type="InterPro" id="IPR013320">
    <property type="entry name" value="ConA-like_dom_sf"/>
</dbReference>
<comment type="caution">
    <text evidence="2">The sequence shown here is derived from an EMBL/GenBank/DDBJ whole genome shotgun (WGS) entry which is preliminary data.</text>
</comment>
<gene>
    <name evidence="2" type="ORF">HEQ44_07910</name>
</gene>
<proteinExistence type="predicted"/>
<feature type="region of interest" description="Disordered" evidence="1">
    <location>
        <begin position="212"/>
        <end position="249"/>
    </location>
</feature>
<sequence length="808" mass="85403">MQITKKGLLKITVALAIAGLGLWDGAEINAHAAFDTGAAALKGAPQGVYLGSGTASNYFTIDNSVSTASGTNSAHLVDAGSPGGSKNSAIQISKAGSKQSWGSIWSKQQSFDLNQSETASMWIYASGEGSTSVGDGMAFVLQNGGTNVYSGPGESMGVWGVQNSDFSKTNMADMAIKNSWALEFDTFPNVTIPDQPAYGIFDNNPISEWSFAGSPTSFDVNGDGNSPANQTPIKDTHIASNYPGESSTYSETKVPYAYGKNGYGPYYYYTMKHEGFLDEGPTGSSKLSDRNWHHITIQYTPPTTAGGKGSMTYTYNDKNPNTGLPQPSTDYATVPIDPAKFNLADGQSKVRWGFTGSTGDATENNYVIFDQLPGQAQTEATASLMAKIDMNHPDEYVTVGSGSKQADSIPGGTDVKLTYTFGRTDGDEDWKSVNANLNIPSGLALSSGKITYPDASYTDSNNNQVDLSKLTTNSDGTSQSLPVSLANGGLTMSGTQHATITLYGKAKDLTSDLKGTPQLEQTSYFTGINAASSAKTPAFSITPKVNVKLAVDTFGDKGRLKVNYGSKEAARVVGVAVPQNPLSVSMEDITIHPSINGVAQSPENLMDIYATEMSPSLDYFSYEIPNDKLHPGANTISFYATYGSGSDEVTSTTVNRTVTAGTVGFGHTSGNMTFKPTILTGDGQSHMIKRDNDWELDVDDSLVKGSEWQVTAKTTGMFADGDNVAVKTPLDGSLTYTDAAGKTTELNNSASELIASGTSPSDETATTTNVAQNWTADTGIRLKINDNAVEGNYEGTIDWSVVNSVSPD</sequence>
<dbReference type="EMBL" id="JAAVSD010000020">
    <property type="protein sequence ID" value="NLR30108.1"/>
    <property type="molecule type" value="Genomic_DNA"/>
</dbReference>
<dbReference type="Gene3D" id="2.60.120.200">
    <property type="match status" value="1"/>
</dbReference>
<reference evidence="2 3" key="1">
    <citation type="submission" date="2020-03" db="EMBL/GenBank/DDBJ databases">
        <authorList>
            <person name="Zhang Z."/>
            <person name="Guo Z."/>
            <person name="Hou Q."/>
            <person name="Shen X."/>
        </authorList>
    </citation>
    <scope>NUCLEOTIDE SEQUENCE [LARGE SCALE GENOMIC DNA]</scope>
    <source>
        <strain evidence="2 3">HBUAS51329</strain>
    </source>
</reference>
<dbReference type="SUPFAM" id="SSF49899">
    <property type="entry name" value="Concanavalin A-like lectins/glucanases"/>
    <property type="match status" value="1"/>
</dbReference>
<evidence type="ECO:0000313" key="2">
    <source>
        <dbReference type="EMBL" id="NLR30108.1"/>
    </source>
</evidence>
<dbReference type="Proteomes" id="UP000707477">
    <property type="component" value="Unassembled WGS sequence"/>
</dbReference>